<sequence length="57" mass="6323">MQPTPGSDTPYILANHCRWERYSEIVPNPLRPCFRSFVLGTATANNAAGMPGLYRLA</sequence>
<dbReference type="RefSeq" id="WP_275635208.1">
    <property type="nucleotide sequence ID" value="NZ_JARGYD010000024.1"/>
</dbReference>
<protein>
    <submittedName>
        <fullName evidence="1">Uncharacterized protein</fullName>
    </submittedName>
</protein>
<dbReference type="Proteomes" id="UP001595632">
    <property type="component" value="Unassembled WGS sequence"/>
</dbReference>
<name>A0ABV7GIN3_9RHOB</name>
<proteinExistence type="predicted"/>
<evidence type="ECO:0000313" key="2">
    <source>
        <dbReference type="Proteomes" id="UP001595632"/>
    </source>
</evidence>
<keyword evidence="2" id="KW-1185">Reference proteome</keyword>
<organism evidence="1 2">
    <name type="scientific">Psychromarinibacter halotolerans</name>
    <dbReference type="NCBI Taxonomy" id="1775175"/>
    <lineage>
        <taxon>Bacteria</taxon>
        <taxon>Pseudomonadati</taxon>
        <taxon>Pseudomonadota</taxon>
        <taxon>Alphaproteobacteria</taxon>
        <taxon>Rhodobacterales</taxon>
        <taxon>Paracoccaceae</taxon>
        <taxon>Psychromarinibacter</taxon>
    </lineage>
</organism>
<evidence type="ECO:0000313" key="1">
    <source>
        <dbReference type="EMBL" id="MFC3141419.1"/>
    </source>
</evidence>
<gene>
    <name evidence="1" type="ORF">ACFOGP_01795</name>
</gene>
<reference evidence="2" key="1">
    <citation type="journal article" date="2019" name="Int. J. Syst. Evol. Microbiol.">
        <title>The Global Catalogue of Microorganisms (GCM) 10K type strain sequencing project: providing services to taxonomists for standard genome sequencing and annotation.</title>
        <authorList>
            <consortium name="The Broad Institute Genomics Platform"/>
            <consortium name="The Broad Institute Genome Sequencing Center for Infectious Disease"/>
            <person name="Wu L."/>
            <person name="Ma J."/>
        </authorList>
    </citation>
    <scope>NUCLEOTIDE SEQUENCE [LARGE SCALE GENOMIC DNA]</scope>
    <source>
        <strain evidence="2">KCTC 52366</strain>
    </source>
</reference>
<dbReference type="EMBL" id="JBHRTB010000008">
    <property type="protein sequence ID" value="MFC3141419.1"/>
    <property type="molecule type" value="Genomic_DNA"/>
</dbReference>
<accession>A0ABV7GIN3</accession>
<comment type="caution">
    <text evidence="1">The sequence shown here is derived from an EMBL/GenBank/DDBJ whole genome shotgun (WGS) entry which is preliminary data.</text>
</comment>